<evidence type="ECO:0000313" key="3">
    <source>
        <dbReference type="Proteomes" id="UP000030740"/>
    </source>
</evidence>
<keyword evidence="3" id="KW-1185">Reference proteome</keyword>
<keyword evidence="1" id="KW-0472">Membrane</keyword>
<feature type="transmembrane region" description="Helical" evidence="1">
    <location>
        <begin position="21"/>
        <end position="40"/>
    </location>
</feature>
<keyword evidence="1" id="KW-0812">Transmembrane</keyword>
<keyword evidence="1" id="KW-1133">Transmembrane helix</keyword>
<organism evidence="2 3">
    <name type="scientific">Enterobacter phage phiKDA1</name>
    <dbReference type="NCBI Taxonomy" id="1147139"/>
    <lineage>
        <taxon>Viruses</taxon>
        <taxon>Duplodnaviria</taxon>
        <taxon>Heunggongvirae</taxon>
        <taxon>Uroviricota</taxon>
        <taxon>Caudoviricetes</taxon>
        <taxon>Autographivirales</taxon>
        <taxon>Autoscriptoviridae</taxon>
        <taxon>Slopekvirinae</taxon>
        <taxon>Koutsourovirus</taxon>
        <taxon>Koutsourovirus Pec</taxon>
        <taxon>Koutsourovirus KDA1</taxon>
    </lineage>
</organism>
<gene>
    <name evidence="2" type="ORF">phiKDA1_01B</name>
</gene>
<proteinExistence type="predicted"/>
<dbReference type="Proteomes" id="UP000030740">
    <property type="component" value="Segment"/>
</dbReference>
<protein>
    <submittedName>
        <fullName evidence="2">Uncharacterized protein</fullName>
    </submittedName>
</protein>
<dbReference type="EMBL" id="JQ267518">
    <property type="protein sequence ID" value="AFE86155.1"/>
    <property type="molecule type" value="Genomic_DNA"/>
</dbReference>
<evidence type="ECO:0000256" key="1">
    <source>
        <dbReference type="SAM" id="Phobius"/>
    </source>
</evidence>
<sequence>MYQVAIAAYSLNSSLSPLYCLRHSVSIISYIICIVLAGCIP</sequence>
<name>A0A0A6Z590_9CAUD</name>
<evidence type="ECO:0000313" key="2">
    <source>
        <dbReference type="EMBL" id="AFE86155.1"/>
    </source>
</evidence>
<reference evidence="2 3" key="1">
    <citation type="submission" date="2011-12" db="EMBL/GenBank/DDBJ databases">
        <title>Genome of multiresistant Enterobacter cloacae podovirus phiKDA1 - a new EPS depolymerase producing member of phiKMV supergroup.</title>
        <authorList>
            <person name="Dabrowski K."/>
            <person name="Hejnowicz M.S."/>
            <person name="Gajewska J."/>
            <person name="Lobocka M.B."/>
        </authorList>
    </citation>
    <scope>NUCLEOTIDE SEQUENCE [LARGE SCALE GENOMIC DNA]</scope>
</reference>
<accession>A0A0A6Z590</accession>